<keyword evidence="3" id="KW-0378">Hydrolase</keyword>
<name>A0ABR8QH69_9CELL</name>
<dbReference type="InterPro" id="IPR019533">
    <property type="entry name" value="Peptidase_S26"/>
</dbReference>
<evidence type="ECO:0000313" key="4">
    <source>
        <dbReference type="Proteomes" id="UP000604241"/>
    </source>
</evidence>
<reference evidence="3 4" key="1">
    <citation type="submission" date="2020-08" db="EMBL/GenBank/DDBJ databases">
        <title>A Genomic Blueprint of the Chicken Gut Microbiome.</title>
        <authorList>
            <person name="Gilroy R."/>
            <person name="Ravi A."/>
            <person name="Getino M."/>
            <person name="Pursley I."/>
            <person name="Horton D.L."/>
            <person name="Alikhan N.-F."/>
            <person name="Baker D."/>
            <person name="Gharbi K."/>
            <person name="Hall N."/>
            <person name="Watson M."/>
            <person name="Adriaenssens E.M."/>
            <person name="Foster-Nyarko E."/>
            <person name="Jarju S."/>
            <person name="Secka A."/>
            <person name="Antonio M."/>
            <person name="Oren A."/>
            <person name="Chaudhuri R."/>
            <person name="La Ragione R.M."/>
            <person name="Hildebrand F."/>
            <person name="Pallen M.J."/>
        </authorList>
    </citation>
    <scope>NUCLEOTIDE SEQUENCE [LARGE SCALE GENOMIC DNA]</scope>
    <source>
        <strain evidence="3 4">Sa3CUA2</strain>
    </source>
</reference>
<dbReference type="Proteomes" id="UP000604241">
    <property type="component" value="Unassembled WGS sequence"/>
</dbReference>
<dbReference type="GO" id="GO:0009003">
    <property type="term" value="F:signal peptidase activity"/>
    <property type="evidence" value="ECO:0007669"/>
    <property type="project" value="UniProtKB-EC"/>
</dbReference>
<keyword evidence="2" id="KW-1133">Transmembrane helix</keyword>
<dbReference type="InterPro" id="IPR001733">
    <property type="entry name" value="Peptidase_S26B"/>
</dbReference>
<protein>
    <recommendedName>
        <fullName evidence="1">Signal peptidase I</fullName>
        <ecNumber evidence="1">3.4.21.89</ecNumber>
    </recommendedName>
</protein>
<accession>A0ABR8QH69</accession>
<proteinExistence type="predicted"/>
<comment type="caution">
    <text evidence="3">The sequence shown here is derived from an EMBL/GenBank/DDBJ whole genome shotgun (WGS) entry which is preliminary data.</text>
</comment>
<dbReference type="NCBIfam" id="TIGR02228">
    <property type="entry name" value="sigpep_I_arch"/>
    <property type="match status" value="1"/>
</dbReference>
<evidence type="ECO:0000256" key="1">
    <source>
        <dbReference type="NCBIfam" id="TIGR02228"/>
    </source>
</evidence>
<evidence type="ECO:0000256" key="2">
    <source>
        <dbReference type="SAM" id="Phobius"/>
    </source>
</evidence>
<keyword evidence="2" id="KW-0812">Transmembrane</keyword>
<keyword evidence="2" id="KW-0472">Membrane</keyword>
<dbReference type="EC" id="3.4.21.89" evidence="1"/>
<keyword evidence="4" id="KW-1185">Reference proteome</keyword>
<feature type="transmembrane region" description="Helical" evidence="2">
    <location>
        <begin position="6"/>
        <end position="27"/>
    </location>
</feature>
<sequence>MTSTALWTVVVVGVLAYLTSLAVPLWFQAQGERLLIVTSGSMAPQFVAGDVVVLRSVSDASELKPDLVVAFQPVGSPHLVTHRIVSLHLLPAMEEVRDGSGRMEPILDEAGEPILQPYIRTQGDANASPDANATPVERVRGVLLQVHHGWGSVLAWATSAQGRAVMLVPPLLALATLEVLSVLEGRRRAAPVRRPAEDRRVDAFVE</sequence>
<gene>
    <name evidence="3" type="ORF">H9657_15990</name>
</gene>
<dbReference type="CDD" id="cd06530">
    <property type="entry name" value="S26_SPase_I"/>
    <property type="match status" value="1"/>
</dbReference>
<organism evidence="3 4">
    <name type="scientific">Cellulomonas avistercoris</name>
    <dbReference type="NCBI Taxonomy" id="2762242"/>
    <lineage>
        <taxon>Bacteria</taxon>
        <taxon>Bacillati</taxon>
        <taxon>Actinomycetota</taxon>
        <taxon>Actinomycetes</taxon>
        <taxon>Micrococcales</taxon>
        <taxon>Cellulomonadaceae</taxon>
        <taxon>Cellulomonas</taxon>
    </lineage>
</organism>
<dbReference type="EMBL" id="JACSQV010000015">
    <property type="protein sequence ID" value="MBD7919773.1"/>
    <property type="molecule type" value="Genomic_DNA"/>
</dbReference>
<evidence type="ECO:0000313" key="3">
    <source>
        <dbReference type="EMBL" id="MBD7919773.1"/>
    </source>
</evidence>